<evidence type="ECO:0000259" key="3">
    <source>
        <dbReference type="PROSITE" id="PS50887"/>
    </source>
</evidence>
<evidence type="ECO:0000259" key="2">
    <source>
        <dbReference type="PROSITE" id="PS50883"/>
    </source>
</evidence>
<dbReference type="Pfam" id="PF00990">
    <property type="entry name" value="GGDEF"/>
    <property type="match status" value="1"/>
</dbReference>
<dbReference type="SUPFAM" id="SSF141868">
    <property type="entry name" value="EAL domain-like"/>
    <property type="match status" value="1"/>
</dbReference>
<dbReference type="Gene3D" id="3.30.70.270">
    <property type="match status" value="1"/>
</dbReference>
<feature type="domain" description="GGDEF" evidence="3">
    <location>
        <begin position="90"/>
        <end position="223"/>
    </location>
</feature>
<comment type="caution">
    <text evidence="4">The sequence shown here is derived from an EMBL/GenBank/DDBJ whole genome shotgun (WGS) entry which is preliminary data.</text>
</comment>
<dbReference type="InterPro" id="IPR052155">
    <property type="entry name" value="Biofilm_reg_signaling"/>
</dbReference>
<feature type="region of interest" description="Disordered" evidence="1">
    <location>
        <begin position="1"/>
        <end position="47"/>
    </location>
</feature>
<dbReference type="InterPro" id="IPR001633">
    <property type="entry name" value="EAL_dom"/>
</dbReference>
<dbReference type="PROSITE" id="PS50887">
    <property type="entry name" value="GGDEF"/>
    <property type="match status" value="1"/>
</dbReference>
<dbReference type="EMBL" id="JAJOZR010000013">
    <property type="protein sequence ID" value="MCD7111069.1"/>
    <property type="molecule type" value="Genomic_DNA"/>
</dbReference>
<dbReference type="InterPro" id="IPR035919">
    <property type="entry name" value="EAL_sf"/>
</dbReference>
<dbReference type="CDD" id="cd01949">
    <property type="entry name" value="GGDEF"/>
    <property type="match status" value="1"/>
</dbReference>
<evidence type="ECO:0000256" key="1">
    <source>
        <dbReference type="SAM" id="MobiDB-lite"/>
    </source>
</evidence>
<dbReference type="PANTHER" id="PTHR44757">
    <property type="entry name" value="DIGUANYLATE CYCLASE DGCP"/>
    <property type="match status" value="1"/>
</dbReference>
<dbReference type="SMART" id="SM00267">
    <property type="entry name" value="GGDEF"/>
    <property type="match status" value="1"/>
</dbReference>
<dbReference type="NCBIfam" id="TIGR00254">
    <property type="entry name" value="GGDEF"/>
    <property type="match status" value="1"/>
</dbReference>
<dbReference type="AlphaFoldDB" id="A0A9X1T2G7"/>
<dbReference type="Proteomes" id="UP001139089">
    <property type="component" value="Unassembled WGS sequence"/>
</dbReference>
<dbReference type="Gene3D" id="3.20.20.450">
    <property type="entry name" value="EAL domain"/>
    <property type="match status" value="1"/>
</dbReference>
<dbReference type="Pfam" id="PF00563">
    <property type="entry name" value="EAL"/>
    <property type="match status" value="1"/>
</dbReference>
<evidence type="ECO:0000313" key="4">
    <source>
        <dbReference type="EMBL" id="MCD7111069.1"/>
    </source>
</evidence>
<name>A0A9X1T2G7_9HYPH</name>
<proteinExistence type="predicted"/>
<dbReference type="PANTHER" id="PTHR44757:SF2">
    <property type="entry name" value="BIOFILM ARCHITECTURE MAINTENANCE PROTEIN MBAA"/>
    <property type="match status" value="1"/>
</dbReference>
<organism evidence="4 5">
    <name type="scientific">Rhizobium quercicola</name>
    <dbReference type="NCBI Taxonomy" id="2901226"/>
    <lineage>
        <taxon>Bacteria</taxon>
        <taxon>Pseudomonadati</taxon>
        <taxon>Pseudomonadota</taxon>
        <taxon>Alphaproteobacteria</taxon>
        <taxon>Hyphomicrobiales</taxon>
        <taxon>Rhizobiaceae</taxon>
        <taxon>Rhizobium/Agrobacterium group</taxon>
        <taxon>Rhizobium</taxon>
    </lineage>
</organism>
<dbReference type="RefSeq" id="WP_231816184.1">
    <property type="nucleotide sequence ID" value="NZ_JAJOZR010000013.1"/>
</dbReference>
<feature type="compositionally biased region" description="Polar residues" evidence="1">
    <location>
        <begin position="17"/>
        <end position="29"/>
    </location>
</feature>
<dbReference type="PROSITE" id="PS50883">
    <property type="entry name" value="EAL"/>
    <property type="match status" value="1"/>
</dbReference>
<dbReference type="InterPro" id="IPR043128">
    <property type="entry name" value="Rev_trsase/Diguanyl_cyclase"/>
</dbReference>
<protein>
    <submittedName>
        <fullName evidence="4">EAL domain-containing protein</fullName>
    </submittedName>
</protein>
<dbReference type="InterPro" id="IPR000160">
    <property type="entry name" value="GGDEF_dom"/>
</dbReference>
<sequence>MDQDETASRQKGRSRRAGSSQPERQTSMPQRRHDVSPDSGRHDLGSVVTERYPRDLHALAFVDPLTGLGNANRLREKVLEIATERAADPAPFTIGLANLDGFKPLNDLFGHPAGNEILCQVAHRLEACMPDGSTVIRMGNDEFAFVLPLVFERKAAEKMGHMLKEVLQAPFELAERTVRLSASFGFAVYPFAGEAYDDLLKSADTALYRSKRRGRGQITVYSQEIAQEMRRATLLEQALRNAIIADEIDVHFQPIVSLDTDTVVGFEALARWCDSDLGYVSPAIFVPLAEERGFIDALSETLLRKAAEAALLWPKELFLSFNLSSAQLMDLATSSTVLAIIHRVGLDPRRLELEITETAMMRDADMAQKIVQELRDAGVRISLDDFGTGQSSLGRLRDFTFDKVKIDRSFVCRIVNDRASEHIVKAIVTMCDGLGLEVVAEGIEDFAEALMLKGLGCGMGQGYFYGKPADATATLRYLRDRYRDLDTKRPVAI</sequence>
<dbReference type="SUPFAM" id="SSF55073">
    <property type="entry name" value="Nucleotide cyclase"/>
    <property type="match status" value="1"/>
</dbReference>
<keyword evidence="5" id="KW-1185">Reference proteome</keyword>
<evidence type="ECO:0000313" key="5">
    <source>
        <dbReference type="Proteomes" id="UP001139089"/>
    </source>
</evidence>
<accession>A0A9X1T2G7</accession>
<feature type="compositionally biased region" description="Basic and acidic residues" evidence="1">
    <location>
        <begin position="31"/>
        <end position="44"/>
    </location>
</feature>
<gene>
    <name evidence="4" type="ORF">LRX75_18700</name>
</gene>
<feature type="domain" description="EAL" evidence="2">
    <location>
        <begin position="232"/>
        <end position="482"/>
    </location>
</feature>
<dbReference type="CDD" id="cd01948">
    <property type="entry name" value="EAL"/>
    <property type="match status" value="1"/>
</dbReference>
<dbReference type="SMART" id="SM00052">
    <property type="entry name" value="EAL"/>
    <property type="match status" value="1"/>
</dbReference>
<reference evidence="4" key="1">
    <citation type="submission" date="2021-12" db="EMBL/GenBank/DDBJ databases">
        <authorList>
            <person name="Li Y."/>
        </authorList>
    </citation>
    <scope>NUCLEOTIDE SEQUENCE</scope>
    <source>
        <strain evidence="4">DKSPLA3</strain>
    </source>
</reference>
<dbReference type="InterPro" id="IPR029787">
    <property type="entry name" value="Nucleotide_cyclase"/>
</dbReference>